<accession>A0ABU3K739</accession>
<organism evidence="8 9">
    <name type="scientific">Candidatus Nitronereus thalassa</name>
    <dbReference type="NCBI Taxonomy" id="3020898"/>
    <lineage>
        <taxon>Bacteria</taxon>
        <taxon>Pseudomonadati</taxon>
        <taxon>Nitrospirota</taxon>
        <taxon>Nitrospiria</taxon>
        <taxon>Nitrospirales</taxon>
        <taxon>Nitrospiraceae</taxon>
        <taxon>Candidatus Nitronereus</taxon>
    </lineage>
</organism>
<evidence type="ECO:0000313" key="8">
    <source>
        <dbReference type="EMBL" id="MDT7042170.1"/>
    </source>
</evidence>
<proteinExistence type="inferred from homology"/>
<dbReference type="PROSITE" id="PS51085">
    <property type="entry name" value="2FE2S_FER_2"/>
    <property type="match status" value="1"/>
</dbReference>
<keyword evidence="3" id="KW-0479">Metal-binding</keyword>
<comment type="cofactor">
    <cofactor evidence="6">
        <name>[2Fe-2S] cluster</name>
        <dbReference type="ChEBI" id="CHEBI:190135"/>
    </cofactor>
</comment>
<evidence type="ECO:0000259" key="7">
    <source>
        <dbReference type="PROSITE" id="PS51085"/>
    </source>
</evidence>
<name>A0ABU3K739_9BACT</name>
<keyword evidence="5" id="KW-0411">Iron-sulfur</keyword>
<dbReference type="InterPro" id="IPR012675">
    <property type="entry name" value="Beta-grasp_dom_sf"/>
</dbReference>
<dbReference type="SUPFAM" id="SSF54292">
    <property type="entry name" value="2Fe-2S ferredoxin-like"/>
    <property type="match status" value="1"/>
</dbReference>
<evidence type="ECO:0000256" key="4">
    <source>
        <dbReference type="ARBA" id="ARBA00023004"/>
    </source>
</evidence>
<reference evidence="8 9" key="1">
    <citation type="journal article" date="2023" name="ISME J.">
        <title>Cultivation and genomic characterization of novel and ubiquitous marine nitrite-oxidizing bacteria from the Nitrospirales.</title>
        <authorList>
            <person name="Mueller A.J."/>
            <person name="Daebeler A."/>
            <person name="Herbold C.W."/>
            <person name="Kirkegaard R.H."/>
            <person name="Daims H."/>
        </authorList>
    </citation>
    <scope>NUCLEOTIDE SEQUENCE [LARGE SCALE GENOMIC DNA]</scope>
    <source>
        <strain evidence="8 9">EB</strain>
    </source>
</reference>
<evidence type="ECO:0000256" key="5">
    <source>
        <dbReference type="ARBA" id="ARBA00023014"/>
    </source>
</evidence>
<keyword evidence="4" id="KW-0408">Iron</keyword>
<evidence type="ECO:0000256" key="1">
    <source>
        <dbReference type="ARBA" id="ARBA00010914"/>
    </source>
</evidence>
<keyword evidence="9" id="KW-1185">Reference proteome</keyword>
<dbReference type="Proteomes" id="UP001250932">
    <property type="component" value="Unassembled WGS sequence"/>
</dbReference>
<feature type="domain" description="2Fe-2S ferredoxin-type" evidence="7">
    <location>
        <begin position="20"/>
        <end position="129"/>
    </location>
</feature>
<dbReference type="InterPro" id="IPR001041">
    <property type="entry name" value="2Fe-2S_ferredoxin-type"/>
</dbReference>
<evidence type="ECO:0000313" key="9">
    <source>
        <dbReference type="Proteomes" id="UP001250932"/>
    </source>
</evidence>
<dbReference type="EMBL" id="JAQOUE010000001">
    <property type="protein sequence ID" value="MDT7042170.1"/>
    <property type="molecule type" value="Genomic_DNA"/>
</dbReference>
<gene>
    <name evidence="8" type="ORF">PPG34_07375</name>
</gene>
<dbReference type="PANTHER" id="PTHR23426">
    <property type="entry name" value="FERREDOXIN/ADRENODOXIN"/>
    <property type="match status" value="1"/>
</dbReference>
<evidence type="ECO:0000256" key="6">
    <source>
        <dbReference type="ARBA" id="ARBA00034078"/>
    </source>
</evidence>
<keyword evidence="2" id="KW-0001">2Fe-2S</keyword>
<dbReference type="PANTHER" id="PTHR23426:SF65">
    <property type="entry name" value="FERREDOXIN-2, MITOCHONDRIAL"/>
    <property type="match status" value="1"/>
</dbReference>
<comment type="similarity">
    <text evidence="1">Belongs to the adrenodoxin/putidaredoxin family.</text>
</comment>
<dbReference type="RefSeq" id="WP_313832534.1">
    <property type="nucleotide sequence ID" value="NZ_JAQOUE010000001.1"/>
</dbReference>
<comment type="caution">
    <text evidence="8">The sequence shown here is derived from an EMBL/GenBank/DDBJ whole genome shotgun (WGS) entry which is preliminary data.</text>
</comment>
<dbReference type="Gene3D" id="3.10.20.30">
    <property type="match status" value="1"/>
</dbReference>
<dbReference type="CDD" id="cd00207">
    <property type="entry name" value="fer2"/>
    <property type="match status" value="1"/>
</dbReference>
<evidence type="ECO:0000256" key="2">
    <source>
        <dbReference type="ARBA" id="ARBA00022714"/>
    </source>
</evidence>
<sequence>MGGSNPYIEQFEAKVATEAYTVTFKCHDQNTVVNVDPSRIPYGPTGQPGSILDIAMGAGIDVEHACGGVCACSTCHVIVKEGLDTCNEATDDELDQLDEAPAITLQSRLACQCVPDGSQNLLVEIPEWNKNLVKESH</sequence>
<dbReference type="PRINTS" id="PR00355">
    <property type="entry name" value="ADRENODOXIN"/>
</dbReference>
<dbReference type="Pfam" id="PF00111">
    <property type="entry name" value="Fer2"/>
    <property type="match status" value="1"/>
</dbReference>
<protein>
    <submittedName>
        <fullName evidence="8">2Fe-2S iron-sulfur cluster-binding protein</fullName>
    </submittedName>
</protein>
<evidence type="ECO:0000256" key="3">
    <source>
        <dbReference type="ARBA" id="ARBA00022723"/>
    </source>
</evidence>
<dbReference type="InterPro" id="IPR001055">
    <property type="entry name" value="Adrenodoxin-like"/>
</dbReference>
<dbReference type="InterPro" id="IPR036010">
    <property type="entry name" value="2Fe-2S_ferredoxin-like_sf"/>
</dbReference>